<dbReference type="PROSITE" id="PS51379">
    <property type="entry name" value="4FE4S_FER_2"/>
    <property type="match status" value="2"/>
</dbReference>
<dbReference type="RefSeq" id="WP_079589944.1">
    <property type="nucleotide sequence ID" value="NZ_FUYN01000004.1"/>
</dbReference>
<keyword evidence="9" id="KW-1185">Reference proteome</keyword>
<dbReference type="InterPro" id="IPR017900">
    <property type="entry name" value="4Fe4S_Fe_S_CS"/>
</dbReference>
<evidence type="ECO:0000256" key="6">
    <source>
        <dbReference type="ARBA" id="ARBA00023014"/>
    </source>
</evidence>
<keyword evidence="6" id="KW-0411">Iron-sulfur</keyword>
<dbReference type="EMBL" id="FUYN01000004">
    <property type="protein sequence ID" value="SKB56317.1"/>
    <property type="molecule type" value="Genomic_DNA"/>
</dbReference>
<dbReference type="Proteomes" id="UP000243406">
    <property type="component" value="Unassembled WGS sequence"/>
</dbReference>
<keyword evidence="5" id="KW-0408">Iron</keyword>
<dbReference type="AlphaFoldDB" id="A0A1T5CA61"/>
<organism evidence="8 9">
    <name type="scientific">Acetoanaerobium noterae</name>
    <dbReference type="NCBI Taxonomy" id="745369"/>
    <lineage>
        <taxon>Bacteria</taxon>
        <taxon>Bacillati</taxon>
        <taxon>Bacillota</taxon>
        <taxon>Clostridia</taxon>
        <taxon>Peptostreptococcales</taxon>
        <taxon>Filifactoraceae</taxon>
        <taxon>Acetoanaerobium</taxon>
    </lineage>
</organism>
<dbReference type="Gene3D" id="3.30.70.20">
    <property type="match status" value="1"/>
</dbReference>
<evidence type="ECO:0000256" key="5">
    <source>
        <dbReference type="ARBA" id="ARBA00023004"/>
    </source>
</evidence>
<protein>
    <recommendedName>
        <fullName evidence="2">Ferredoxin</fullName>
    </recommendedName>
</protein>
<gene>
    <name evidence="8" type="ORF">SAMN02745120_2134</name>
</gene>
<dbReference type="GO" id="GO:0046872">
    <property type="term" value="F:metal ion binding"/>
    <property type="evidence" value="ECO:0007669"/>
    <property type="project" value="UniProtKB-KW"/>
</dbReference>
<evidence type="ECO:0000256" key="4">
    <source>
        <dbReference type="ARBA" id="ARBA00022723"/>
    </source>
</evidence>
<evidence type="ECO:0000256" key="3">
    <source>
        <dbReference type="ARBA" id="ARBA00022485"/>
    </source>
</evidence>
<reference evidence="9" key="1">
    <citation type="submission" date="2017-02" db="EMBL/GenBank/DDBJ databases">
        <authorList>
            <person name="Varghese N."/>
            <person name="Submissions S."/>
        </authorList>
    </citation>
    <scope>NUCLEOTIDE SEQUENCE [LARGE SCALE GENOMIC DNA]</scope>
    <source>
        <strain evidence="9">ATCC 35199</strain>
    </source>
</reference>
<keyword evidence="3" id="KW-0004">4Fe-4S</keyword>
<sequence length="378" mass="41749">MGKVQLTKIESYNNIDMIQTSINSMLDNSLLSKKLFDGAKVVIKTNLLMKKKPEQAVTTHPIIIECLANYFVKYNCEVIIADSPAGPFTKTSLEGIYEASGMVKAAQNSGATLNYNVSFSEVSPSDSMRLKTFNVIDVVKNADFVISAAKLKTHGMMTFTGAVKNLFGVIPGLIKAEYHFKLMNEENFAHHLIDIERYIKPDYSIIDGIEAMEGNGPSNGIKRNLGVLIGADNAYEADFIACDLVSIAFKLVPTLYLAESRNIFNKNEIVVEGLDYKALNIAPFKLPDSVDLTFLPKKTPAKLKEIIIKKLKAKPEFVHSKCISCGHCKRNCPANVISMVENKPVVNLKDCISCFCCHEVCPADAVNIKKSLLLKLLK</sequence>
<dbReference type="InterPro" id="IPR017896">
    <property type="entry name" value="4Fe4S_Fe-S-bd"/>
</dbReference>
<evidence type="ECO:0000259" key="7">
    <source>
        <dbReference type="PROSITE" id="PS51379"/>
    </source>
</evidence>
<dbReference type="InterPro" id="IPR007160">
    <property type="entry name" value="DUF362"/>
</dbReference>
<accession>A0A1T5CA61</accession>
<evidence type="ECO:0000313" key="9">
    <source>
        <dbReference type="Proteomes" id="UP000243406"/>
    </source>
</evidence>
<feature type="domain" description="4Fe-4S ferredoxin-type" evidence="7">
    <location>
        <begin position="343"/>
        <end position="371"/>
    </location>
</feature>
<dbReference type="Pfam" id="PF04015">
    <property type="entry name" value="DUF362"/>
    <property type="match status" value="1"/>
</dbReference>
<dbReference type="GO" id="GO:0051539">
    <property type="term" value="F:4 iron, 4 sulfur cluster binding"/>
    <property type="evidence" value="ECO:0007669"/>
    <property type="project" value="UniProtKB-KW"/>
</dbReference>
<proteinExistence type="predicted"/>
<dbReference type="Pfam" id="PF13237">
    <property type="entry name" value="Fer4_10"/>
    <property type="match status" value="1"/>
</dbReference>
<dbReference type="OrthoDB" id="9807879at2"/>
<comment type="function">
    <text evidence="1">Ferredoxins are iron-sulfur proteins that transfer electrons in a wide variety of metabolic reactions.</text>
</comment>
<dbReference type="PANTHER" id="PTHR24960:SF76">
    <property type="entry name" value="4FE-4S FERREDOXIN-TYPE DOMAIN-CONTAINING PROTEIN"/>
    <property type="match status" value="1"/>
</dbReference>
<evidence type="ECO:0000256" key="2">
    <source>
        <dbReference type="ARBA" id="ARBA00013529"/>
    </source>
</evidence>
<dbReference type="SUPFAM" id="SSF54862">
    <property type="entry name" value="4Fe-4S ferredoxins"/>
    <property type="match status" value="1"/>
</dbReference>
<dbReference type="PROSITE" id="PS00198">
    <property type="entry name" value="4FE4S_FER_1"/>
    <property type="match status" value="1"/>
</dbReference>
<dbReference type="InterPro" id="IPR050157">
    <property type="entry name" value="PSI_iron-sulfur_center"/>
</dbReference>
<keyword evidence="4" id="KW-0479">Metal-binding</keyword>
<dbReference type="PANTHER" id="PTHR24960">
    <property type="entry name" value="PHOTOSYSTEM I IRON-SULFUR CENTER-RELATED"/>
    <property type="match status" value="1"/>
</dbReference>
<feature type="domain" description="4Fe-4S ferredoxin-type" evidence="7">
    <location>
        <begin position="313"/>
        <end position="342"/>
    </location>
</feature>
<evidence type="ECO:0000313" key="8">
    <source>
        <dbReference type="EMBL" id="SKB56317.1"/>
    </source>
</evidence>
<evidence type="ECO:0000256" key="1">
    <source>
        <dbReference type="ARBA" id="ARBA00003532"/>
    </source>
</evidence>
<name>A0A1T5CA61_9FIRM</name>